<gene>
    <name evidence="2" type="ORF">STCU_12163</name>
</gene>
<protein>
    <submittedName>
        <fullName evidence="2">Uncharacterized protein</fullName>
    </submittedName>
</protein>
<evidence type="ECO:0000256" key="1">
    <source>
        <dbReference type="SAM" id="Phobius"/>
    </source>
</evidence>
<evidence type="ECO:0000313" key="2">
    <source>
        <dbReference type="EMBL" id="EPY15283.1"/>
    </source>
</evidence>
<reference evidence="2 3" key="1">
    <citation type="journal article" date="2013" name="PLoS ONE">
        <title>Predicting the Proteins of Angomonas deanei, Strigomonas culicis and Their Respective Endosymbionts Reveals New Aspects of the Trypanosomatidae Family.</title>
        <authorList>
            <person name="Motta M.C."/>
            <person name="Martins A.C."/>
            <person name="de Souza S.S."/>
            <person name="Catta-Preta C.M."/>
            <person name="Silva R."/>
            <person name="Klein C.C."/>
            <person name="de Almeida L.G."/>
            <person name="de Lima Cunha O."/>
            <person name="Ciapina L.P."/>
            <person name="Brocchi M."/>
            <person name="Colabardini A.C."/>
            <person name="de Araujo Lima B."/>
            <person name="Machado C.R."/>
            <person name="de Almeida Soares C.M."/>
            <person name="Probst C.M."/>
            <person name="de Menezes C.B."/>
            <person name="Thompson C.E."/>
            <person name="Bartholomeu D.C."/>
            <person name="Gradia D.F."/>
            <person name="Pavoni D.P."/>
            <person name="Grisard E.C."/>
            <person name="Fantinatti-Garboggini F."/>
            <person name="Marchini F.K."/>
            <person name="Rodrigues-Luiz G.F."/>
            <person name="Wagner G."/>
            <person name="Goldman G.H."/>
            <person name="Fietto J.L."/>
            <person name="Elias M.C."/>
            <person name="Goldman M.H."/>
            <person name="Sagot M.F."/>
            <person name="Pereira M."/>
            <person name="Stoco P.H."/>
            <person name="de Mendonca-Neto R.P."/>
            <person name="Teixeira S.M."/>
            <person name="Maciel T.E."/>
            <person name="de Oliveira Mendes T.A."/>
            <person name="Urmenyi T.P."/>
            <person name="de Souza W."/>
            <person name="Schenkman S."/>
            <person name="de Vasconcelos A.T."/>
        </authorList>
    </citation>
    <scope>NUCLEOTIDE SEQUENCE [LARGE SCALE GENOMIC DNA]</scope>
</reference>
<keyword evidence="1" id="KW-1133">Transmembrane helix</keyword>
<keyword evidence="1" id="KW-0812">Transmembrane</keyword>
<feature type="transmembrane region" description="Helical" evidence="1">
    <location>
        <begin position="12"/>
        <end position="31"/>
    </location>
</feature>
<sequence>MQSKKKDTRYSFHIHVVLLLQCALYVLLVLFTSVCHFHLRSLSLCLFLPVPIFFSRILKDNRSSLTYLYICLHFFFLSFFSSFFFQYFCSEFFFFQ</sequence>
<comment type="caution">
    <text evidence="2">The sequence shown here is derived from an EMBL/GenBank/DDBJ whole genome shotgun (WGS) entry which is preliminary data.</text>
</comment>
<evidence type="ECO:0000313" key="3">
    <source>
        <dbReference type="Proteomes" id="UP000015354"/>
    </source>
</evidence>
<feature type="transmembrane region" description="Helical" evidence="1">
    <location>
        <begin position="37"/>
        <end position="54"/>
    </location>
</feature>
<accession>S9TG08</accession>
<proteinExistence type="predicted"/>
<dbReference type="AlphaFoldDB" id="S9TG08"/>
<dbReference type="Proteomes" id="UP000015354">
    <property type="component" value="Unassembled WGS sequence"/>
</dbReference>
<name>S9TG08_9TRYP</name>
<organism evidence="2 3">
    <name type="scientific">Strigomonas culicis</name>
    <dbReference type="NCBI Taxonomy" id="28005"/>
    <lineage>
        <taxon>Eukaryota</taxon>
        <taxon>Discoba</taxon>
        <taxon>Euglenozoa</taxon>
        <taxon>Kinetoplastea</taxon>
        <taxon>Metakinetoplastina</taxon>
        <taxon>Trypanosomatida</taxon>
        <taxon>Trypanosomatidae</taxon>
        <taxon>Strigomonadinae</taxon>
        <taxon>Strigomonas</taxon>
    </lineage>
</organism>
<keyword evidence="1" id="KW-0472">Membrane</keyword>
<feature type="transmembrane region" description="Helical" evidence="1">
    <location>
        <begin position="66"/>
        <end position="88"/>
    </location>
</feature>
<keyword evidence="3" id="KW-1185">Reference proteome</keyword>
<dbReference type="EMBL" id="ATMH01012281">
    <property type="protein sequence ID" value="EPY15283.1"/>
    <property type="molecule type" value="Genomic_DNA"/>
</dbReference>